<organism evidence="1 2">
    <name type="scientific">Nitrospirillum viridazoti CBAmc</name>
    <dbReference type="NCBI Taxonomy" id="1441467"/>
    <lineage>
        <taxon>Bacteria</taxon>
        <taxon>Pseudomonadati</taxon>
        <taxon>Pseudomonadota</taxon>
        <taxon>Alphaproteobacteria</taxon>
        <taxon>Rhodospirillales</taxon>
        <taxon>Azospirillaceae</taxon>
        <taxon>Nitrospirillum</taxon>
        <taxon>Nitrospirillum viridazoti</taxon>
    </lineage>
</organism>
<keyword evidence="2" id="KW-1185">Reference proteome</keyword>
<dbReference type="KEGG" id="nao:Y958_01740"/>
<evidence type="ECO:0000313" key="1">
    <source>
        <dbReference type="EMBL" id="ASG19685.1"/>
    </source>
</evidence>
<evidence type="ECO:0000313" key="2">
    <source>
        <dbReference type="Proteomes" id="UP000197153"/>
    </source>
</evidence>
<dbReference type="Proteomes" id="UP000197153">
    <property type="component" value="Chromosome 1"/>
</dbReference>
<gene>
    <name evidence="1" type="ORF">Y958_01740</name>
</gene>
<accession>A0A248JLU4</accession>
<dbReference type="AlphaFoldDB" id="A0A248JLU4"/>
<sequence>MMVLRLAVSGAGRYGHSIMPLNACQPLPDIAGFIGADELPDGPIAHAYAWWRGLGGGAVPPPSAALDLAAVPDSFLPHLAVTTAFRADGRVRVVFCGSLSALAAGSDPTGRYFDEFYPPDMLEAALGFQAAIVRDAQPVFGQDQVGTDEGVMYHVPRIGLPFQGADGSLDRLAIVMHYQPTPENFKVRLRVFQDRARLLRRELRLVAL</sequence>
<name>A0A248JLU4_9PROT</name>
<proteinExistence type="predicted"/>
<protein>
    <recommendedName>
        <fullName evidence="3">PAS domain-containing protein</fullName>
    </recommendedName>
</protein>
<evidence type="ECO:0008006" key="3">
    <source>
        <dbReference type="Google" id="ProtNLM"/>
    </source>
</evidence>
<dbReference type="EMBL" id="CP022110">
    <property type="protein sequence ID" value="ASG19685.1"/>
    <property type="molecule type" value="Genomic_DNA"/>
</dbReference>
<reference evidence="1 2" key="1">
    <citation type="submission" date="2017-06" db="EMBL/GenBank/DDBJ databases">
        <title>Complete genome sequence of Nitrospirillum amazonense strain CBAmC, an endophytic nitrogen-fixing and plant growth-promoting bacterium, isolated from sugarcane.</title>
        <authorList>
            <person name="Schwab S."/>
            <person name="dos Santos Teixeira K.R."/>
            <person name="Simoes Araujo J.L."/>
            <person name="Soares Vidal M."/>
            <person name="Borges de Freitas H.R."/>
            <person name="Rivello Crivelaro A.L."/>
            <person name="Bueno de Camargo Nunes A."/>
            <person name="dos Santos C.M."/>
            <person name="Palmeira da Silva Rosa D."/>
            <person name="da Silva Padilha D."/>
            <person name="da Silva E."/>
            <person name="Araujo Terra L."/>
            <person name="Soares Mendes V."/>
            <person name="Farinelli L."/>
            <person name="Magalhaes Cruz L."/>
            <person name="Baldani J.I."/>
        </authorList>
    </citation>
    <scope>NUCLEOTIDE SEQUENCE [LARGE SCALE GENOMIC DNA]</scope>
    <source>
        <strain evidence="1 2">CBAmC</strain>
    </source>
</reference>